<comment type="subcellular location">
    <subcellularLocation>
        <location evidence="1">Membrane</location>
        <topology evidence="1">Multi-pass membrane protein</topology>
    </subcellularLocation>
</comment>
<evidence type="ECO:0008006" key="9">
    <source>
        <dbReference type="Google" id="ProtNLM"/>
    </source>
</evidence>
<keyword evidence="2" id="KW-0813">Transport</keyword>
<protein>
    <recommendedName>
        <fullName evidence="9">Choline transport protein</fullName>
    </recommendedName>
</protein>
<organism evidence="7 8">
    <name type="scientific">Aspergillus lentulus</name>
    <dbReference type="NCBI Taxonomy" id="293939"/>
    <lineage>
        <taxon>Eukaryota</taxon>
        <taxon>Fungi</taxon>
        <taxon>Dikarya</taxon>
        <taxon>Ascomycota</taxon>
        <taxon>Pezizomycotina</taxon>
        <taxon>Eurotiomycetes</taxon>
        <taxon>Eurotiomycetidae</taxon>
        <taxon>Eurotiales</taxon>
        <taxon>Aspergillaceae</taxon>
        <taxon>Aspergillus</taxon>
        <taxon>Aspergillus subgen. Fumigati</taxon>
    </lineage>
</organism>
<evidence type="ECO:0000256" key="1">
    <source>
        <dbReference type="ARBA" id="ARBA00004141"/>
    </source>
</evidence>
<dbReference type="InterPro" id="IPR002293">
    <property type="entry name" value="AA/rel_permease1"/>
</dbReference>
<evidence type="ECO:0000313" key="7">
    <source>
        <dbReference type="EMBL" id="KAF4201042.1"/>
    </source>
</evidence>
<proteinExistence type="predicted"/>
<keyword evidence="5 6" id="KW-0472">Membrane</keyword>
<dbReference type="GO" id="GO:0016020">
    <property type="term" value="C:membrane"/>
    <property type="evidence" value="ECO:0007669"/>
    <property type="project" value="UniProtKB-SubCell"/>
</dbReference>
<dbReference type="PANTHER" id="PTHR45649:SF41">
    <property type="entry name" value="TRANSPORTER, PUTATIVE (EUROFUNG)-RELATED"/>
    <property type="match status" value="1"/>
</dbReference>
<accession>A0AAN6BKJ7</accession>
<reference evidence="7" key="1">
    <citation type="journal article" date="2020" name="bioRxiv">
        <title>Genomic and phenotypic heterogeneity of clinical isolates of the human pathogens Aspergillus fumigatus, Aspergillus lentulus and Aspergillus fumigatiaffinis.</title>
        <authorList>
            <person name="dos Santos R.A.C."/>
            <person name="Steenwyk J.L."/>
            <person name="Rivero-Menendez O."/>
            <person name="Mead M.E."/>
            <person name="Silva L.P."/>
            <person name="Bastos R.W."/>
            <person name="Alastruey-Izquierdo A."/>
            <person name="Goldman G.H."/>
            <person name="Rokas A."/>
        </authorList>
    </citation>
    <scope>NUCLEOTIDE SEQUENCE</scope>
    <source>
        <strain evidence="7">CNM-CM8927</strain>
    </source>
</reference>
<comment type="caution">
    <text evidence="7">The sequence shown here is derived from an EMBL/GenBank/DDBJ whole genome shotgun (WGS) entry which is preliminary data.</text>
</comment>
<evidence type="ECO:0000256" key="5">
    <source>
        <dbReference type="ARBA" id="ARBA00023136"/>
    </source>
</evidence>
<gene>
    <name evidence="7" type="ORF">CNMCM8927_002204</name>
</gene>
<reference evidence="7" key="2">
    <citation type="submission" date="2020-04" db="EMBL/GenBank/DDBJ databases">
        <authorList>
            <person name="Santos R.A.C."/>
            <person name="Steenwyk J.L."/>
            <person name="Rivero-Menendez O."/>
            <person name="Mead M.E."/>
            <person name="Silva L.P."/>
            <person name="Bastos R.W."/>
            <person name="Alastruey-Izquierdo A."/>
            <person name="Goldman G.H."/>
            <person name="Rokas A."/>
        </authorList>
    </citation>
    <scope>NUCLEOTIDE SEQUENCE</scope>
    <source>
        <strain evidence="7">CNM-CM8927</strain>
    </source>
</reference>
<keyword evidence="4 6" id="KW-1133">Transmembrane helix</keyword>
<name>A0AAN6BKJ7_ASPLE</name>
<dbReference type="Pfam" id="PF13520">
    <property type="entry name" value="AA_permease_2"/>
    <property type="match status" value="1"/>
</dbReference>
<feature type="transmembrane region" description="Helical" evidence="6">
    <location>
        <begin position="95"/>
        <end position="114"/>
    </location>
</feature>
<dbReference type="PANTHER" id="PTHR45649">
    <property type="entry name" value="AMINO-ACID PERMEASE BAT1"/>
    <property type="match status" value="1"/>
</dbReference>
<evidence type="ECO:0000256" key="6">
    <source>
        <dbReference type="SAM" id="Phobius"/>
    </source>
</evidence>
<evidence type="ECO:0000256" key="4">
    <source>
        <dbReference type="ARBA" id="ARBA00022989"/>
    </source>
</evidence>
<feature type="transmembrane region" description="Helical" evidence="6">
    <location>
        <begin position="62"/>
        <end position="83"/>
    </location>
</feature>
<dbReference type="Gene3D" id="1.20.1740.10">
    <property type="entry name" value="Amino acid/polyamine transporter I"/>
    <property type="match status" value="1"/>
</dbReference>
<keyword evidence="3 6" id="KW-0812">Transmembrane</keyword>
<evidence type="ECO:0000313" key="8">
    <source>
        <dbReference type="Proteomes" id="UP000649114"/>
    </source>
</evidence>
<dbReference type="GO" id="GO:0022857">
    <property type="term" value="F:transmembrane transporter activity"/>
    <property type="evidence" value="ECO:0007669"/>
    <property type="project" value="InterPro"/>
</dbReference>
<dbReference type="AlphaFoldDB" id="A0AAN6BKJ7"/>
<evidence type="ECO:0000256" key="2">
    <source>
        <dbReference type="ARBA" id="ARBA00022448"/>
    </source>
</evidence>
<sequence length="171" mass="18582">MAPQDTHLEESKAECCVQDDIAQEAGYPVKGLVAPKYMGTVADQRDMSALGRVQVLRRNFRFISILGFGCTLISTWEVILTLLSSALTDGGTAGLIWGFLIVSAGFALVFASIAEMASMAPTSGGQYHWVSEFAPRRGQKFLSYITVQPDGSALSYPSLSLLARSYKVWSF</sequence>
<evidence type="ECO:0000256" key="3">
    <source>
        <dbReference type="ARBA" id="ARBA00022692"/>
    </source>
</evidence>
<dbReference type="Proteomes" id="UP000649114">
    <property type="component" value="Unassembled WGS sequence"/>
</dbReference>
<dbReference type="EMBL" id="JAAAPU010000160">
    <property type="protein sequence ID" value="KAF4201042.1"/>
    <property type="molecule type" value="Genomic_DNA"/>
</dbReference>